<dbReference type="EMBL" id="JAVREJ010000018">
    <property type="protein sequence ID" value="MDT0352336.1"/>
    <property type="molecule type" value="Genomic_DNA"/>
</dbReference>
<accession>A0ABU2NF14</accession>
<dbReference type="InterPro" id="IPR036514">
    <property type="entry name" value="SGNH_hydro_sf"/>
</dbReference>
<dbReference type="Pfam" id="PF13472">
    <property type="entry name" value="Lipase_GDSL_2"/>
    <property type="match status" value="1"/>
</dbReference>
<organism evidence="2 3">
    <name type="scientific">Pseudonocardia charpentierae</name>
    <dbReference type="NCBI Taxonomy" id="3075545"/>
    <lineage>
        <taxon>Bacteria</taxon>
        <taxon>Bacillati</taxon>
        <taxon>Actinomycetota</taxon>
        <taxon>Actinomycetes</taxon>
        <taxon>Pseudonocardiales</taxon>
        <taxon>Pseudonocardiaceae</taxon>
        <taxon>Pseudonocardia</taxon>
    </lineage>
</organism>
<reference evidence="3" key="1">
    <citation type="submission" date="2023-07" db="EMBL/GenBank/DDBJ databases">
        <title>30 novel species of actinomycetes from the DSMZ collection.</title>
        <authorList>
            <person name="Nouioui I."/>
        </authorList>
    </citation>
    <scope>NUCLEOTIDE SEQUENCE [LARGE SCALE GENOMIC DNA]</scope>
    <source>
        <strain evidence="3">DSM 45834</strain>
    </source>
</reference>
<feature type="domain" description="SGNH hydrolase-type esterase" evidence="1">
    <location>
        <begin position="10"/>
        <end position="185"/>
    </location>
</feature>
<dbReference type="SUPFAM" id="SSF52266">
    <property type="entry name" value="SGNH hydrolase"/>
    <property type="match status" value="1"/>
</dbReference>
<keyword evidence="3" id="KW-1185">Reference proteome</keyword>
<dbReference type="Proteomes" id="UP001183202">
    <property type="component" value="Unassembled WGS sequence"/>
</dbReference>
<sequence>MNEGPLRLVVLGDSLAHGTGATRPDDTLGARMSRVVERAGHTVQVHVVAVPGATSLELAGQVHQAVALDADIALVMVGANDLARSVPAARSAAALASAVRTLHAAGAAVVVAPAPDLSCVPGVPAALRPALHVACEELQRRQAGSAEAAGAVVAPIAGQLADAFASEPELFSDDRYHPSSAGYARIAAALAPHVVAAAREADLRRAAA</sequence>
<dbReference type="InterPro" id="IPR013830">
    <property type="entry name" value="SGNH_hydro"/>
</dbReference>
<evidence type="ECO:0000259" key="1">
    <source>
        <dbReference type="Pfam" id="PF13472"/>
    </source>
</evidence>
<dbReference type="PANTHER" id="PTHR30383:SF5">
    <property type="entry name" value="SGNH HYDROLASE-TYPE ESTERASE DOMAIN-CONTAINING PROTEIN"/>
    <property type="match status" value="1"/>
</dbReference>
<name>A0ABU2NF14_9PSEU</name>
<protein>
    <submittedName>
        <fullName evidence="2">GDSL-type esterase/lipase family protein</fullName>
    </submittedName>
</protein>
<comment type="caution">
    <text evidence="2">The sequence shown here is derived from an EMBL/GenBank/DDBJ whole genome shotgun (WGS) entry which is preliminary data.</text>
</comment>
<dbReference type="Gene3D" id="3.40.50.1110">
    <property type="entry name" value="SGNH hydrolase"/>
    <property type="match status" value="1"/>
</dbReference>
<evidence type="ECO:0000313" key="2">
    <source>
        <dbReference type="EMBL" id="MDT0352336.1"/>
    </source>
</evidence>
<gene>
    <name evidence="2" type="ORF">RM445_22680</name>
</gene>
<dbReference type="PANTHER" id="PTHR30383">
    <property type="entry name" value="THIOESTERASE 1/PROTEASE 1/LYSOPHOSPHOLIPASE L1"/>
    <property type="match status" value="1"/>
</dbReference>
<proteinExistence type="predicted"/>
<evidence type="ECO:0000313" key="3">
    <source>
        <dbReference type="Proteomes" id="UP001183202"/>
    </source>
</evidence>
<dbReference type="RefSeq" id="WP_311558843.1">
    <property type="nucleotide sequence ID" value="NZ_JAVREJ010000018.1"/>
</dbReference>
<dbReference type="InterPro" id="IPR051532">
    <property type="entry name" value="Ester_Hydrolysis_Enzymes"/>
</dbReference>